<accession>A0A1G7ARU8</accession>
<feature type="domain" description="TPM" evidence="3">
    <location>
        <begin position="28"/>
        <end position="154"/>
    </location>
</feature>
<evidence type="ECO:0000313" key="5">
    <source>
        <dbReference type="Proteomes" id="UP000199344"/>
    </source>
</evidence>
<gene>
    <name evidence="4" type="ORF">SAMN05421538_104233</name>
</gene>
<evidence type="ECO:0000259" key="3">
    <source>
        <dbReference type="Pfam" id="PF04536"/>
    </source>
</evidence>
<evidence type="ECO:0000256" key="1">
    <source>
        <dbReference type="SAM" id="MobiDB-lite"/>
    </source>
</evidence>
<name>A0A1G7ARU8_9RHOB</name>
<evidence type="ECO:0000256" key="2">
    <source>
        <dbReference type="SAM" id="SignalP"/>
    </source>
</evidence>
<keyword evidence="5" id="KW-1185">Reference proteome</keyword>
<feature type="signal peptide" evidence="2">
    <location>
        <begin position="1"/>
        <end position="19"/>
    </location>
</feature>
<evidence type="ECO:0000313" key="4">
    <source>
        <dbReference type="EMBL" id="SDE17598.1"/>
    </source>
</evidence>
<dbReference type="RefSeq" id="WP_090523012.1">
    <property type="nucleotide sequence ID" value="NZ_FNAH01000004.1"/>
</dbReference>
<protein>
    <recommendedName>
        <fullName evidence="3">TPM domain-containing protein</fullName>
    </recommendedName>
</protein>
<organism evidence="4 5">
    <name type="scientific">Paracoccus isoporae</name>
    <dbReference type="NCBI Taxonomy" id="591205"/>
    <lineage>
        <taxon>Bacteria</taxon>
        <taxon>Pseudomonadati</taxon>
        <taxon>Pseudomonadota</taxon>
        <taxon>Alphaproteobacteria</taxon>
        <taxon>Rhodobacterales</taxon>
        <taxon>Paracoccaceae</taxon>
        <taxon>Paracoccus</taxon>
    </lineage>
</organism>
<feature type="compositionally biased region" description="Basic residues" evidence="1">
    <location>
        <begin position="271"/>
        <end position="280"/>
    </location>
</feature>
<dbReference type="Pfam" id="PF04536">
    <property type="entry name" value="TPM_phosphatase"/>
    <property type="match status" value="1"/>
</dbReference>
<reference evidence="4 5" key="1">
    <citation type="submission" date="2016-10" db="EMBL/GenBank/DDBJ databases">
        <authorList>
            <person name="de Groot N.N."/>
        </authorList>
    </citation>
    <scope>NUCLEOTIDE SEQUENCE [LARGE SCALE GENOMIC DNA]</scope>
    <source>
        <strain evidence="4 5">DSM 22220</strain>
    </source>
</reference>
<feature type="chain" id="PRO_5011643490" description="TPM domain-containing protein" evidence="2">
    <location>
        <begin position="20"/>
        <end position="310"/>
    </location>
</feature>
<dbReference type="InterPro" id="IPR007621">
    <property type="entry name" value="TPM_dom"/>
</dbReference>
<feature type="compositionally biased region" description="Gly residues" evidence="1">
    <location>
        <begin position="284"/>
        <end position="310"/>
    </location>
</feature>
<dbReference type="STRING" id="591205.SAMN05421538_104233"/>
<sequence>MIRAIVIWLLLALPCAAQNLPDWDVNSITDRAGILSGEDARIIDQALIALNEQTGVEGTVVTLTDRGRYGGTDGLEPFATRLFNDWGVGNAERNDGFMVLFLRDDREARIELGAGYPAGYDDTAQRIMDGTMLPAFRDGDYSAGLREGALAVIDQIARPHAQGTTPPRPRLNWFQRNTDKVVEGFLGLVGLLGAFFYGRSWWNVNRCPTCGARGIITEQSPLRVDLGDGSWKLERDRIEKNCPECGWSEITSEPRVQSVVIGSSGEILSRSRNRDHRSHPSRWSGGGGGGGRGGGFGGGSSSGGGASGRW</sequence>
<feature type="region of interest" description="Disordered" evidence="1">
    <location>
        <begin position="269"/>
        <end position="310"/>
    </location>
</feature>
<dbReference type="EMBL" id="FNAH01000004">
    <property type="protein sequence ID" value="SDE17598.1"/>
    <property type="molecule type" value="Genomic_DNA"/>
</dbReference>
<dbReference type="AlphaFoldDB" id="A0A1G7ARU8"/>
<dbReference type="Gene3D" id="3.10.310.50">
    <property type="match status" value="1"/>
</dbReference>
<dbReference type="PANTHER" id="PTHR30373">
    <property type="entry name" value="UPF0603 PROTEIN YGCG"/>
    <property type="match status" value="1"/>
</dbReference>
<dbReference type="Proteomes" id="UP000199344">
    <property type="component" value="Unassembled WGS sequence"/>
</dbReference>
<keyword evidence="2" id="KW-0732">Signal</keyword>
<dbReference type="PANTHER" id="PTHR30373:SF2">
    <property type="entry name" value="UPF0603 PROTEIN YGCG"/>
    <property type="match status" value="1"/>
</dbReference>
<proteinExistence type="predicted"/>